<feature type="compositionally biased region" description="Polar residues" evidence="1">
    <location>
        <begin position="75"/>
        <end position="99"/>
    </location>
</feature>
<sequence length="139" mass="15097">MVNSDSLCNEKPQAKSQGVKIPRPTYTVSVAKTSQGFTTSIISPVKRPIAQLEKSIQASPKMLKLEEQECDAPEISNQQGQENVPGSGQPSFRESTPEPQQREPARLLVFGEDSSLGICESEIASIVISSSEDTEDDFV</sequence>
<organism evidence="2">
    <name type="scientific">Micrurus spixii</name>
    <name type="common">Amazon coral snake</name>
    <dbReference type="NCBI Taxonomy" id="129469"/>
    <lineage>
        <taxon>Eukaryota</taxon>
        <taxon>Metazoa</taxon>
        <taxon>Chordata</taxon>
        <taxon>Craniata</taxon>
        <taxon>Vertebrata</taxon>
        <taxon>Euteleostomi</taxon>
        <taxon>Lepidosauria</taxon>
        <taxon>Squamata</taxon>
        <taxon>Bifurcata</taxon>
        <taxon>Unidentata</taxon>
        <taxon>Episquamata</taxon>
        <taxon>Toxicofera</taxon>
        <taxon>Serpentes</taxon>
        <taxon>Colubroidea</taxon>
        <taxon>Elapidae</taxon>
        <taxon>Elapinae</taxon>
        <taxon>Micrurus</taxon>
    </lineage>
</organism>
<proteinExistence type="predicted"/>
<dbReference type="EMBL" id="IACM01005647">
    <property type="protein sequence ID" value="LAB19127.1"/>
    <property type="molecule type" value="Transcribed_RNA"/>
</dbReference>
<feature type="region of interest" description="Disordered" evidence="1">
    <location>
        <begin position="68"/>
        <end position="105"/>
    </location>
</feature>
<reference evidence="2" key="2">
    <citation type="submission" date="2017-11" db="EMBL/GenBank/DDBJ databases">
        <title>Coralsnake Venomics: Analyses of Venom Gland Transcriptomes and Proteomes of Six Brazilian Taxa.</title>
        <authorList>
            <person name="Aird S.D."/>
            <person name="Jorge da Silva N."/>
            <person name="Qiu L."/>
            <person name="Villar-Briones A."/>
            <person name="Aparecida-Saddi V."/>
            <person name="Campos-Telles M.P."/>
            <person name="Grau M."/>
            <person name="Mikheyev A.S."/>
        </authorList>
    </citation>
    <scope>NUCLEOTIDE SEQUENCE</scope>
    <source>
        <tissue evidence="2">Venom_gland</tissue>
    </source>
</reference>
<reference evidence="2" key="1">
    <citation type="submission" date="2017-07" db="EMBL/GenBank/DDBJ databases">
        <authorList>
            <person name="Mikheyev A."/>
            <person name="Grau M."/>
        </authorList>
    </citation>
    <scope>NUCLEOTIDE SEQUENCE</scope>
    <source>
        <tissue evidence="2">Venom_gland</tissue>
    </source>
</reference>
<feature type="region of interest" description="Disordered" evidence="1">
    <location>
        <begin position="1"/>
        <end position="24"/>
    </location>
</feature>
<dbReference type="AlphaFoldDB" id="A0A2D4LDN7"/>
<protein>
    <submittedName>
        <fullName evidence="2">Uncharacterized protein</fullName>
    </submittedName>
</protein>
<evidence type="ECO:0000313" key="2">
    <source>
        <dbReference type="EMBL" id="LAB19127.1"/>
    </source>
</evidence>
<accession>A0A2D4LDN7</accession>
<name>A0A2D4LDN7_9SAUR</name>
<evidence type="ECO:0000256" key="1">
    <source>
        <dbReference type="SAM" id="MobiDB-lite"/>
    </source>
</evidence>